<dbReference type="Pfam" id="PF02816">
    <property type="entry name" value="Alpha_kinase"/>
    <property type="match status" value="1"/>
</dbReference>
<protein>
    <recommendedName>
        <fullName evidence="4">Alpha-type protein kinase domain-containing protein</fullName>
    </recommendedName>
</protein>
<dbReference type="PROSITE" id="PS51158">
    <property type="entry name" value="ALPHA_KINASE"/>
    <property type="match status" value="1"/>
</dbReference>
<dbReference type="Gene3D" id="3.20.200.10">
    <property type="entry name" value="MHCK/EF2 kinase"/>
    <property type="match status" value="1"/>
</dbReference>
<keyword evidence="1" id="KW-0723">Serine/threonine-protein kinase</keyword>
<evidence type="ECO:0000256" key="1">
    <source>
        <dbReference type="ARBA" id="ARBA00022527"/>
    </source>
</evidence>
<dbReference type="AlphaFoldDB" id="A0AAD9PYR8"/>
<dbReference type="Proteomes" id="UP001249851">
    <property type="component" value="Unassembled WGS sequence"/>
</dbReference>
<name>A0AAD9PYR8_ACRCE</name>
<evidence type="ECO:0000313" key="6">
    <source>
        <dbReference type="Proteomes" id="UP001249851"/>
    </source>
</evidence>
<reference evidence="5" key="1">
    <citation type="journal article" date="2023" name="G3 (Bethesda)">
        <title>Whole genome assembly and annotation of the endangered Caribbean coral Acropora cervicornis.</title>
        <authorList>
            <person name="Selwyn J.D."/>
            <person name="Vollmer S.V."/>
        </authorList>
    </citation>
    <scope>NUCLEOTIDE SEQUENCE</scope>
    <source>
        <strain evidence="5">K2</strain>
    </source>
</reference>
<evidence type="ECO:0000313" key="5">
    <source>
        <dbReference type="EMBL" id="KAK2551364.1"/>
    </source>
</evidence>
<proteinExistence type="predicted"/>
<keyword evidence="2" id="KW-0808">Transferase</keyword>
<dbReference type="SUPFAM" id="SSF56112">
    <property type="entry name" value="Protein kinase-like (PK-like)"/>
    <property type="match status" value="1"/>
</dbReference>
<gene>
    <name evidence="5" type="ORF">P5673_027763</name>
</gene>
<sequence length="91" mass="10103">MSVTMDMCVADASKLSRKAETFSHHTYVSSEKQLMVLDIQGVEYTFCDPEIATSEVVDNADNSIFFCCGNLSSEAIEKFKEETTGSVIYLD</sequence>
<dbReference type="EMBL" id="JARQWQ010000098">
    <property type="protein sequence ID" value="KAK2551364.1"/>
    <property type="molecule type" value="Genomic_DNA"/>
</dbReference>
<evidence type="ECO:0000256" key="3">
    <source>
        <dbReference type="ARBA" id="ARBA00022777"/>
    </source>
</evidence>
<dbReference type="GO" id="GO:0004674">
    <property type="term" value="F:protein serine/threonine kinase activity"/>
    <property type="evidence" value="ECO:0007669"/>
    <property type="project" value="UniProtKB-KW"/>
</dbReference>
<dbReference type="GO" id="GO:0005524">
    <property type="term" value="F:ATP binding"/>
    <property type="evidence" value="ECO:0007669"/>
    <property type="project" value="InterPro"/>
</dbReference>
<feature type="domain" description="Alpha-type protein kinase" evidence="4">
    <location>
        <begin position="1"/>
        <end position="91"/>
    </location>
</feature>
<organism evidence="5 6">
    <name type="scientific">Acropora cervicornis</name>
    <name type="common">Staghorn coral</name>
    <dbReference type="NCBI Taxonomy" id="6130"/>
    <lineage>
        <taxon>Eukaryota</taxon>
        <taxon>Metazoa</taxon>
        <taxon>Cnidaria</taxon>
        <taxon>Anthozoa</taxon>
        <taxon>Hexacorallia</taxon>
        <taxon>Scleractinia</taxon>
        <taxon>Astrocoeniina</taxon>
        <taxon>Acroporidae</taxon>
        <taxon>Acropora</taxon>
    </lineage>
</organism>
<dbReference type="InterPro" id="IPR004166">
    <property type="entry name" value="a-kinase_dom"/>
</dbReference>
<keyword evidence="6" id="KW-1185">Reference proteome</keyword>
<comment type="caution">
    <text evidence="5">The sequence shown here is derived from an EMBL/GenBank/DDBJ whole genome shotgun (WGS) entry which is preliminary data.</text>
</comment>
<accession>A0AAD9PYR8</accession>
<keyword evidence="3" id="KW-0418">Kinase</keyword>
<evidence type="ECO:0000259" key="4">
    <source>
        <dbReference type="PROSITE" id="PS51158"/>
    </source>
</evidence>
<reference evidence="5" key="2">
    <citation type="journal article" date="2023" name="Science">
        <title>Genomic signatures of disease resistance in endangered staghorn corals.</title>
        <authorList>
            <person name="Vollmer S.V."/>
            <person name="Selwyn J.D."/>
            <person name="Despard B.A."/>
            <person name="Roesel C.L."/>
        </authorList>
    </citation>
    <scope>NUCLEOTIDE SEQUENCE</scope>
    <source>
        <strain evidence="5">K2</strain>
    </source>
</reference>
<dbReference type="InterPro" id="IPR011009">
    <property type="entry name" value="Kinase-like_dom_sf"/>
</dbReference>
<evidence type="ECO:0000256" key="2">
    <source>
        <dbReference type="ARBA" id="ARBA00022679"/>
    </source>
</evidence>